<dbReference type="RefSeq" id="XP_028657701.1">
    <property type="nucleotide sequence ID" value="XM_028801868.2"/>
</dbReference>
<keyword evidence="3" id="KW-1185">Reference proteome</keyword>
<proteinExistence type="predicted"/>
<dbReference type="OrthoDB" id="3247158at2759"/>
<feature type="region of interest" description="Disordered" evidence="1">
    <location>
        <begin position="1120"/>
        <end position="1139"/>
    </location>
</feature>
<feature type="region of interest" description="Disordered" evidence="1">
    <location>
        <begin position="147"/>
        <end position="169"/>
    </location>
</feature>
<evidence type="ECO:0000313" key="2">
    <source>
        <dbReference type="Ensembl" id="ENSECRP00000002134.1"/>
    </source>
</evidence>
<dbReference type="Ensembl" id="ENSECRT00000002162.1">
    <property type="protein sequence ID" value="ENSECRP00000002134.1"/>
    <property type="gene ID" value="ENSECRG00000001480.1"/>
</dbReference>
<dbReference type="Proteomes" id="UP000694620">
    <property type="component" value="Chromosome 5"/>
</dbReference>
<reference evidence="2" key="3">
    <citation type="submission" date="2025-09" db="UniProtKB">
        <authorList>
            <consortium name="Ensembl"/>
        </authorList>
    </citation>
    <scope>IDENTIFICATION</scope>
</reference>
<organism evidence="2 3">
    <name type="scientific">Erpetoichthys calabaricus</name>
    <name type="common">Rope fish</name>
    <name type="synonym">Calamoichthys calabaricus</name>
    <dbReference type="NCBI Taxonomy" id="27687"/>
    <lineage>
        <taxon>Eukaryota</taxon>
        <taxon>Metazoa</taxon>
        <taxon>Chordata</taxon>
        <taxon>Craniata</taxon>
        <taxon>Vertebrata</taxon>
        <taxon>Euteleostomi</taxon>
        <taxon>Actinopterygii</taxon>
        <taxon>Polypteriformes</taxon>
        <taxon>Polypteridae</taxon>
        <taxon>Erpetoichthys</taxon>
    </lineage>
</organism>
<feature type="compositionally biased region" description="Low complexity" evidence="1">
    <location>
        <begin position="1366"/>
        <end position="1381"/>
    </location>
</feature>
<sequence length="1397" mass="155723">MHLIGNQLNDLLTEAFTIPHPDPLPASEMSLLRALGPVQTWLGQELEKCGIDAVIYTRYVLSLLLHDSYDYDLQDQENDIFLGWEKGTGKKWGKGKKKSTDLSLEEMKKQAAVQCLRSASDESSGIETLVEELCSKLKDLENKQKEEKLSIKKSDGSQSPELVASPSSKDQVEMYYEAFPPLSEKTVCLQEIMTVWNKAKACSYSSSSSSSAAPQTSTDTSSPKDCNSEGEAVKEKNTETCSTLSERTQIRKSKKEKENRYSNTIMDVRATHNKKQIRHRPEAKLRPRSWSSGSSEAGSSSSGNQYELKTSIKSIKARHKTRDAGRNKKGKNNQLKLSLKGVEKDERKSACGSSSSSGFAKQQLCKRGKRPLKEIRKDTSYSEIKEFGPESRNKKEYKEEPLWYTEPITEYFVPFSSKSKLETTYRNRLDSHDGLSVAREVENLSESVQGICIANSSFQRTYLAAGTFIDGHFVEMPAIIDEVTDLNGTSHCPQQEDSRDLDDKHLSEFTHFYEVDIYQSILDPSASNSLQESRILNMIRQKNKEHRDFEAECCVVLDGLELQGESAIRTDSHCSVGADGYFLQDIESIAQVWECYSSSTSDEIDGESFAGDSPIRLSPILNDTVFNATRFSENQEETFSEANDVSGLNSSCFSLFEVQYDNSANPFPCDSLAIGQQNTDSNCIDSLGNKQSRLLIWTKNSAFDETEHCSNLSTRTCSPWSHSEETRSDNETVNIHLEESAQFSMDDIKCIVPSITSKYLEDDLLDFLQKDTCEEKESTLREMPDLPFKKTSKLESVCGIKLEKDESKSFETSALFVDNINQQNDNYSSGIIKDIWTNIREGDTAATLEEGGTEDCIFTPETNTYCCCLDIETKTGTLQVPQKKAVQRSEYHLWDGKKEHLEETAVVKNEISNVDGGDYTTPSKAWDVNPDKDSNAFIPGGVYGELKSFNSDGDWAVIQPTHSRGSLLQCAASEVVTIAGTDVFMNPGNCFAPGHKPLWRPLVSFGQCDHTVKRGDGLNKGFSFIFHEDLLGSYNSFQNDDPGLDYSFSSFDLNNPFSQVLHVECSFEPEDIATFSPGFKPKSILCSDSESEAFHPRIYGINRTQYRAIRISPRTHFRPISASELSPGGGSESELESEKEEASLPIVLQTDVFEDPQADLKPLEEDAEREGPFYGKSELESGKFLPRLKKSGMEKSAQTSLDSAEGSSILLPITEQGAYLSCDDKALAVKTEGESSIIDYGTEEHCKKSEETCKCLTVGHDPKYKKPFESAEDLEELSSVSFCVQGENDKQQNECWWQKRLCSPVFPGSQCAECCSKTKEMHGVKSFSEKENPVVMSMTAATCDSNCSGEKNSGARATGFRRQLFSSESSSSDETASENGSDWVDPCEEDLISRTQL</sequence>
<dbReference type="PANTHER" id="PTHR17611">
    <property type="entry name" value="DNA SEGMENT, CHR 5, ERATO DOI 579, EXPRESSED"/>
    <property type="match status" value="1"/>
</dbReference>
<feature type="compositionally biased region" description="Low complexity" evidence="1">
    <location>
        <begin position="289"/>
        <end position="303"/>
    </location>
</feature>
<dbReference type="RefSeq" id="XP_028657702.1">
    <property type="nucleotide sequence ID" value="XM_028801869.2"/>
</dbReference>
<feature type="compositionally biased region" description="Polar residues" evidence="1">
    <location>
        <begin position="304"/>
        <end position="313"/>
    </location>
</feature>
<dbReference type="CTD" id="9778"/>
<gene>
    <name evidence="2" type="primary">KIAA0232</name>
    <name evidence="2" type="synonym">kiaa0232</name>
</gene>
<accession>A0A8C4RHQ0</accession>
<feature type="compositionally biased region" description="Low complexity" evidence="1">
    <location>
        <begin position="205"/>
        <end position="221"/>
    </location>
</feature>
<dbReference type="GeneTree" id="ENSGT00390000018549"/>
<feature type="region of interest" description="Disordered" evidence="1">
    <location>
        <begin position="205"/>
        <end position="371"/>
    </location>
</feature>
<dbReference type="Pfam" id="PF15376">
    <property type="entry name" value="DUF4603"/>
    <property type="match status" value="1"/>
</dbReference>
<dbReference type="GeneID" id="114651847"/>
<feature type="compositionally biased region" description="Polar residues" evidence="1">
    <location>
        <begin position="156"/>
        <end position="169"/>
    </location>
</feature>
<dbReference type="PANTHER" id="PTHR17611:SF3">
    <property type="entry name" value="DNA SEGMENT, CHR 5, ERATO DOI 579, EXPRESSED"/>
    <property type="match status" value="1"/>
</dbReference>
<name>A0A8C4RHQ0_ERPCA</name>
<feature type="compositionally biased region" description="Basic residues" evidence="1">
    <location>
        <begin position="315"/>
        <end position="331"/>
    </location>
</feature>
<dbReference type="InterPro" id="IPR027871">
    <property type="entry name" value="DUF4603"/>
</dbReference>
<reference evidence="2" key="2">
    <citation type="submission" date="2025-08" db="UniProtKB">
        <authorList>
            <consortium name="Ensembl"/>
        </authorList>
    </citation>
    <scope>IDENTIFICATION</scope>
</reference>
<reference evidence="2" key="1">
    <citation type="submission" date="2021-06" db="EMBL/GenBank/DDBJ databases">
        <authorList>
            <consortium name="Wellcome Sanger Institute Data Sharing"/>
        </authorList>
    </citation>
    <scope>NUCLEOTIDE SEQUENCE [LARGE SCALE GENOMIC DNA]</scope>
</reference>
<evidence type="ECO:0000256" key="1">
    <source>
        <dbReference type="SAM" id="MobiDB-lite"/>
    </source>
</evidence>
<feature type="region of interest" description="Disordered" evidence="1">
    <location>
        <begin position="1347"/>
        <end position="1397"/>
    </location>
</feature>
<evidence type="ECO:0000313" key="3">
    <source>
        <dbReference type="Proteomes" id="UP000694620"/>
    </source>
</evidence>
<protein>
    <submittedName>
        <fullName evidence="2">KIAA0232</fullName>
    </submittedName>
</protein>